<evidence type="ECO:0000259" key="9">
    <source>
        <dbReference type="PROSITE" id="PS50113"/>
    </source>
</evidence>
<evidence type="ECO:0000256" key="4">
    <source>
        <dbReference type="PROSITE-ProRule" id="PRU00169"/>
    </source>
</evidence>
<dbReference type="SUPFAM" id="SSF47384">
    <property type="entry name" value="Homodimeric domain of signal transducing histidine kinase"/>
    <property type="match status" value="1"/>
</dbReference>
<dbReference type="PROSITE" id="PS50109">
    <property type="entry name" value="HIS_KIN"/>
    <property type="match status" value="1"/>
</dbReference>
<organism evidence="10 11">
    <name type="scientific">Sandaracinus amylolyticus</name>
    <dbReference type="NCBI Taxonomy" id="927083"/>
    <lineage>
        <taxon>Bacteria</taxon>
        <taxon>Pseudomonadati</taxon>
        <taxon>Myxococcota</taxon>
        <taxon>Polyangia</taxon>
        <taxon>Polyangiales</taxon>
        <taxon>Sandaracinaceae</taxon>
        <taxon>Sandaracinus</taxon>
    </lineage>
</organism>
<dbReference type="CDD" id="cd00130">
    <property type="entry name" value="PAS"/>
    <property type="match status" value="1"/>
</dbReference>
<dbReference type="Gene3D" id="3.30.450.20">
    <property type="entry name" value="PAS domain"/>
    <property type="match status" value="2"/>
</dbReference>
<evidence type="ECO:0000256" key="2">
    <source>
        <dbReference type="ARBA" id="ARBA00012438"/>
    </source>
</evidence>
<dbReference type="EC" id="2.7.13.3" evidence="2"/>
<sequence length="827" mass="90614">MQLHSIFDASPNAYMVLDRELRFVAANEAYLRVTASRLEDLIGRVIFEVFPHDPEDPDNDNARLLRASLERTLRSKRRDHLALIRYRVPRETPNGVVVAERFWSATHTPILDERGEVAYVLQHTSDVTELERLRAAARDATGERQHQLEADVLARASAVQDTNSALEAERRRMQQLFRQAPGFMCVLGGPDHVFELANQAYLELVGARDVIGRPVREALPEVAEQGFIELLDRVRKSGEPFVGRAIPVALERGGHVETRYLDFVYQPVIEADGTTSGLFVQGHDVTEERRARDEVARYRDHLEDLVAERTRALEQSESALRHAQKMEAVGSLTGGVAHDFNNLLQVIAGNLALIAPDVAGDPQATRRLREATSAVERGAKLSSQLLAFARRQELDPEVVELDRLTRDVEPLLRRAVGEQIEIARDVEPGLWRTFVDRNQLDNVLLNLAINARDAMNGAGRLVIAARNVTLDAERAARHPEATAGDHVLLSVSDTGCGMTREVIERAFEPFFTTKGEGRGTGLGLSMVYGFVRQTGGHVAITSEPGRGTTIEVYLPRTHRVADADTEATAAGARGGSETILVLEDDVAVRATVVDLLRDLGYRVIEADSGASAMAILESGAAIDLLFVDVVVPGALRSHEIAARAEAARPELAVLFTSGYSEDAVAHEALLGRRARLLRKPYSRDELARRVREVLDARARSCDAAVSSMRVLIVEDDDDSRELAGEMLSALGHDVQIAASGAQAREALQRARFDVLFTDVGLPDVSGVELARGAMRDDAHMGVVLASGYGESARSADDTELARAVVLEKPYLPAQLESALRAAARPRS</sequence>
<accession>A0A0F6YG01</accession>
<dbReference type="Gene3D" id="3.30.565.10">
    <property type="entry name" value="Histidine kinase-like ATPase, C-terminal domain"/>
    <property type="match status" value="1"/>
</dbReference>
<feature type="domain" description="PAS" evidence="8">
    <location>
        <begin position="1"/>
        <end position="72"/>
    </location>
</feature>
<dbReference type="PANTHER" id="PTHR43065:SF49">
    <property type="entry name" value="HISTIDINE KINASE"/>
    <property type="match status" value="1"/>
</dbReference>
<dbReference type="InterPro" id="IPR035965">
    <property type="entry name" value="PAS-like_dom_sf"/>
</dbReference>
<keyword evidence="10" id="KW-0418">Kinase</keyword>
<dbReference type="Proteomes" id="UP000034883">
    <property type="component" value="Chromosome"/>
</dbReference>
<dbReference type="InterPro" id="IPR036097">
    <property type="entry name" value="HisK_dim/P_sf"/>
</dbReference>
<dbReference type="InterPro" id="IPR005467">
    <property type="entry name" value="His_kinase_dom"/>
</dbReference>
<dbReference type="InterPro" id="IPR000700">
    <property type="entry name" value="PAS-assoc_C"/>
</dbReference>
<dbReference type="PROSITE" id="PS50112">
    <property type="entry name" value="PAS"/>
    <property type="match status" value="1"/>
</dbReference>
<keyword evidence="5" id="KW-0175">Coiled coil</keyword>
<dbReference type="SUPFAM" id="SSF55874">
    <property type="entry name" value="ATPase domain of HSP90 chaperone/DNA topoisomerase II/histidine kinase"/>
    <property type="match status" value="1"/>
</dbReference>
<evidence type="ECO:0000313" key="11">
    <source>
        <dbReference type="Proteomes" id="UP000034883"/>
    </source>
</evidence>
<dbReference type="Pfam" id="PF08448">
    <property type="entry name" value="PAS_4"/>
    <property type="match status" value="2"/>
</dbReference>
<dbReference type="SMART" id="SM00388">
    <property type="entry name" value="HisKA"/>
    <property type="match status" value="1"/>
</dbReference>
<dbReference type="NCBIfam" id="TIGR00229">
    <property type="entry name" value="sensory_box"/>
    <property type="match status" value="1"/>
</dbReference>
<dbReference type="SUPFAM" id="SSF55785">
    <property type="entry name" value="PYP-like sensor domain (PAS domain)"/>
    <property type="match status" value="2"/>
</dbReference>
<dbReference type="SMART" id="SM00091">
    <property type="entry name" value="PAS"/>
    <property type="match status" value="2"/>
</dbReference>
<feature type="domain" description="Histidine kinase" evidence="6">
    <location>
        <begin position="335"/>
        <end position="558"/>
    </location>
</feature>
<dbReference type="OrthoDB" id="9806821at2"/>
<dbReference type="GO" id="GO:0000155">
    <property type="term" value="F:phosphorelay sensor kinase activity"/>
    <property type="evidence" value="ECO:0007669"/>
    <property type="project" value="InterPro"/>
</dbReference>
<evidence type="ECO:0000256" key="1">
    <source>
        <dbReference type="ARBA" id="ARBA00000085"/>
    </source>
</evidence>
<dbReference type="RefSeq" id="WP_053230550.1">
    <property type="nucleotide sequence ID" value="NZ_CP011125.1"/>
</dbReference>
<protein>
    <recommendedName>
        <fullName evidence="2">histidine kinase</fullName>
        <ecNumber evidence="2">2.7.13.3</ecNumber>
    </recommendedName>
</protein>
<keyword evidence="11" id="KW-1185">Reference proteome</keyword>
<feature type="coiled-coil region" evidence="5">
    <location>
        <begin position="288"/>
        <end position="315"/>
    </location>
</feature>
<dbReference type="PROSITE" id="PS50110">
    <property type="entry name" value="RESPONSE_REGULATORY"/>
    <property type="match status" value="2"/>
</dbReference>
<dbReference type="EMBL" id="CP011125">
    <property type="protein sequence ID" value="AKF03072.1"/>
    <property type="molecule type" value="Genomic_DNA"/>
</dbReference>
<dbReference type="InterPro" id="IPR000014">
    <property type="entry name" value="PAS"/>
</dbReference>
<dbReference type="SMART" id="SM00448">
    <property type="entry name" value="REC"/>
    <property type="match status" value="2"/>
</dbReference>
<gene>
    <name evidence="10" type="ORF">DB32_000221</name>
</gene>
<evidence type="ECO:0000256" key="5">
    <source>
        <dbReference type="SAM" id="Coils"/>
    </source>
</evidence>
<comment type="catalytic activity">
    <reaction evidence="1">
        <text>ATP + protein L-histidine = ADP + protein N-phospho-L-histidine.</text>
        <dbReference type="EC" id="2.7.13.3"/>
    </reaction>
</comment>
<reference evidence="10 11" key="1">
    <citation type="submission" date="2015-03" db="EMBL/GenBank/DDBJ databases">
        <title>Genome assembly of Sandaracinus amylolyticus DSM 53668.</title>
        <authorList>
            <person name="Sharma G."/>
            <person name="Subramanian S."/>
        </authorList>
    </citation>
    <scope>NUCLEOTIDE SEQUENCE [LARGE SCALE GENOMIC DNA]</scope>
    <source>
        <strain evidence="10 11">DSM 53668</strain>
    </source>
</reference>
<dbReference type="PRINTS" id="PR00344">
    <property type="entry name" value="BCTRLSENSOR"/>
</dbReference>
<dbReference type="STRING" id="927083.DB32_000221"/>
<dbReference type="InterPro" id="IPR003661">
    <property type="entry name" value="HisK_dim/P_dom"/>
</dbReference>
<evidence type="ECO:0000259" key="7">
    <source>
        <dbReference type="PROSITE" id="PS50110"/>
    </source>
</evidence>
<dbReference type="Gene3D" id="1.10.287.130">
    <property type="match status" value="1"/>
</dbReference>
<keyword evidence="3 4" id="KW-0597">Phosphoprotein</keyword>
<proteinExistence type="predicted"/>
<dbReference type="SMART" id="SM00387">
    <property type="entry name" value="HATPase_c"/>
    <property type="match status" value="1"/>
</dbReference>
<dbReference type="Pfam" id="PF00072">
    <property type="entry name" value="Response_reg"/>
    <property type="match status" value="2"/>
</dbReference>
<keyword evidence="10" id="KW-0808">Transferase</keyword>
<dbReference type="InterPro" id="IPR004358">
    <property type="entry name" value="Sig_transdc_His_kin-like_C"/>
</dbReference>
<dbReference type="InterPro" id="IPR003594">
    <property type="entry name" value="HATPase_dom"/>
</dbReference>
<evidence type="ECO:0000259" key="8">
    <source>
        <dbReference type="PROSITE" id="PS50112"/>
    </source>
</evidence>
<evidence type="ECO:0000259" key="6">
    <source>
        <dbReference type="PROSITE" id="PS50109"/>
    </source>
</evidence>
<dbReference type="KEGG" id="samy:DB32_000221"/>
<dbReference type="PANTHER" id="PTHR43065">
    <property type="entry name" value="SENSOR HISTIDINE KINASE"/>
    <property type="match status" value="1"/>
</dbReference>
<feature type="domain" description="PAC" evidence="9">
    <location>
        <begin position="82"/>
        <end position="139"/>
    </location>
</feature>
<feature type="domain" description="PAC" evidence="9">
    <location>
        <begin position="244"/>
        <end position="297"/>
    </location>
</feature>
<dbReference type="PROSITE" id="PS50113">
    <property type="entry name" value="PAC"/>
    <property type="match status" value="2"/>
</dbReference>
<feature type="domain" description="Response regulatory" evidence="7">
    <location>
        <begin position="578"/>
        <end position="694"/>
    </location>
</feature>
<evidence type="ECO:0000313" key="10">
    <source>
        <dbReference type="EMBL" id="AKF03072.1"/>
    </source>
</evidence>
<feature type="domain" description="Response regulatory" evidence="7">
    <location>
        <begin position="709"/>
        <end position="823"/>
    </location>
</feature>
<dbReference type="Pfam" id="PF02518">
    <property type="entry name" value="HATPase_c"/>
    <property type="match status" value="1"/>
</dbReference>
<dbReference type="InterPro" id="IPR036890">
    <property type="entry name" value="HATPase_C_sf"/>
</dbReference>
<dbReference type="InterPro" id="IPR013656">
    <property type="entry name" value="PAS_4"/>
</dbReference>
<feature type="modified residue" description="4-aspartylphosphate" evidence="4">
    <location>
        <position position="758"/>
    </location>
</feature>
<dbReference type="CDD" id="cd00082">
    <property type="entry name" value="HisKA"/>
    <property type="match status" value="1"/>
</dbReference>
<dbReference type="Gene3D" id="3.40.50.2300">
    <property type="match status" value="2"/>
</dbReference>
<dbReference type="AlphaFoldDB" id="A0A0F6YG01"/>
<dbReference type="SUPFAM" id="SSF52172">
    <property type="entry name" value="CheY-like"/>
    <property type="match status" value="2"/>
</dbReference>
<evidence type="ECO:0000256" key="3">
    <source>
        <dbReference type="ARBA" id="ARBA00022553"/>
    </source>
</evidence>
<dbReference type="InterPro" id="IPR011006">
    <property type="entry name" value="CheY-like_superfamily"/>
</dbReference>
<dbReference type="InterPro" id="IPR001789">
    <property type="entry name" value="Sig_transdc_resp-reg_receiver"/>
</dbReference>
<feature type="modified residue" description="4-aspartylphosphate" evidence="4">
    <location>
        <position position="628"/>
    </location>
</feature>
<name>A0A0F6YG01_9BACT</name>